<keyword evidence="2" id="KW-1185">Reference proteome</keyword>
<sequence length="168" mass="18834">RLLSKICKAQRIIPASYILQERFIHVGSAHGRGGFADVSNGKYLGCSVAIKRLRMSQEDSDRIFKRLCREVIVWKHLSHPNILPLLGVSVSIDPHCFCILSEWMPHGNVMQYARSNPEANRLKLLSDVASGVIYLHKLKVVHGDLKGANVLVDNERTARIGDFGFMTV</sequence>
<evidence type="ECO:0000313" key="2">
    <source>
        <dbReference type="Proteomes" id="UP000886501"/>
    </source>
</evidence>
<reference evidence="1" key="1">
    <citation type="submission" date="2019-10" db="EMBL/GenBank/DDBJ databases">
        <authorList>
            <consortium name="DOE Joint Genome Institute"/>
            <person name="Kuo A."/>
            <person name="Miyauchi S."/>
            <person name="Kiss E."/>
            <person name="Drula E."/>
            <person name="Kohler A."/>
            <person name="Sanchez-Garcia M."/>
            <person name="Andreopoulos B."/>
            <person name="Barry K.W."/>
            <person name="Bonito G."/>
            <person name="Buee M."/>
            <person name="Carver A."/>
            <person name="Chen C."/>
            <person name="Cichocki N."/>
            <person name="Clum A."/>
            <person name="Culley D."/>
            <person name="Crous P.W."/>
            <person name="Fauchery L."/>
            <person name="Girlanda M."/>
            <person name="Hayes R."/>
            <person name="Keri Z."/>
            <person name="Labutti K."/>
            <person name="Lipzen A."/>
            <person name="Lombard V."/>
            <person name="Magnuson J."/>
            <person name="Maillard F."/>
            <person name="Morin E."/>
            <person name="Murat C."/>
            <person name="Nolan M."/>
            <person name="Ohm R."/>
            <person name="Pangilinan J."/>
            <person name="Pereira M."/>
            <person name="Perotto S."/>
            <person name="Peter M."/>
            <person name="Riley R."/>
            <person name="Sitrit Y."/>
            <person name="Stielow B."/>
            <person name="Szollosi G."/>
            <person name="Zifcakova L."/>
            <person name="Stursova M."/>
            <person name="Spatafora J.W."/>
            <person name="Tedersoo L."/>
            <person name="Vaario L.-M."/>
            <person name="Yamada A."/>
            <person name="Yan M."/>
            <person name="Wang P."/>
            <person name="Xu J."/>
            <person name="Bruns T."/>
            <person name="Baldrian P."/>
            <person name="Vilgalys R."/>
            <person name="Henrissat B."/>
            <person name="Grigoriev I.V."/>
            <person name="Hibbett D."/>
            <person name="Nagy L.G."/>
            <person name="Martin F.M."/>
        </authorList>
    </citation>
    <scope>NUCLEOTIDE SEQUENCE</scope>
    <source>
        <strain evidence="1">P2</strain>
    </source>
</reference>
<feature type="non-terminal residue" evidence="1">
    <location>
        <position position="1"/>
    </location>
</feature>
<comment type="caution">
    <text evidence="1">The sequence shown here is derived from an EMBL/GenBank/DDBJ whole genome shotgun (WGS) entry which is preliminary data.</text>
</comment>
<dbReference type="Proteomes" id="UP000886501">
    <property type="component" value="Unassembled WGS sequence"/>
</dbReference>
<evidence type="ECO:0000313" key="1">
    <source>
        <dbReference type="EMBL" id="KAF9644194.1"/>
    </source>
</evidence>
<reference evidence="1" key="2">
    <citation type="journal article" date="2020" name="Nat. Commun.">
        <title>Large-scale genome sequencing of mycorrhizal fungi provides insights into the early evolution of symbiotic traits.</title>
        <authorList>
            <person name="Miyauchi S."/>
            <person name="Kiss E."/>
            <person name="Kuo A."/>
            <person name="Drula E."/>
            <person name="Kohler A."/>
            <person name="Sanchez-Garcia M."/>
            <person name="Morin E."/>
            <person name="Andreopoulos B."/>
            <person name="Barry K.W."/>
            <person name="Bonito G."/>
            <person name="Buee M."/>
            <person name="Carver A."/>
            <person name="Chen C."/>
            <person name="Cichocki N."/>
            <person name="Clum A."/>
            <person name="Culley D."/>
            <person name="Crous P.W."/>
            <person name="Fauchery L."/>
            <person name="Girlanda M."/>
            <person name="Hayes R.D."/>
            <person name="Keri Z."/>
            <person name="LaButti K."/>
            <person name="Lipzen A."/>
            <person name="Lombard V."/>
            <person name="Magnuson J."/>
            <person name="Maillard F."/>
            <person name="Murat C."/>
            <person name="Nolan M."/>
            <person name="Ohm R.A."/>
            <person name="Pangilinan J."/>
            <person name="Pereira M.F."/>
            <person name="Perotto S."/>
            <person name="Peter M."/>
            <person name="Pfister S."/>
            <person name="Riley R."/>
            <person name="Sitrit Y."/>
            <person name="Stielow J.B."/>
            <person name="Szollosi G."/>
            <person name="Zifcakova L."/>
            <person name="Stursova M."/>
            <person name="Spatafora J.W."/>
            <person name="Tedersoo L."/>
            <person name="Vaario L.M."/>
            <person name="Yamada A."/>
            <person name="Yan M."/>
            <person name="Wang P."/>
            <person name="Xu J."/>
            <person name="Bruns T."/>
            <person name="Baldrian P."/>
            <person name="Vilgalys R."/>
            <person name="Dunand C."/>
            <person name="Henrissat B."/>
            <person name="Grigoriev I.V."/>
            <person name="Hibbett D."/>
            <person name="Nagy L.G."/>
            <person name="Martin F.M."/>
        </authorList>
    </citation>
    <scope>NUCLEOTIDE SEQUENCE</scope>
    <source>
        <strain evidence="1">P2</strain>
    </source>
</reference>
<proteinExistence type="predicted"/>
<dbReference type="EMBL" id="MU118154">
    <property type="protein sequence ID" value="KAF9644194.1"/>
    <property type="molecule type" value="Genomic_DNA"/>
</dbReference>
<organism evidence="1 2">
    <name type="scientific">Thelephora ganbajun</name>
    <name type="common">Ganba fungus</name>
    <dbReference type="NCBI Taxonomy" id="370292"/>
    <lineage>
        <taxon>Eukaryota</taxon>
        <taxon>Fungi</taxon>
        <taxon>Dikarya</taxon>
        <taxon>Basidiomycota</taxon>
        <taxon>Agaricomycotina</taxon>
        <taxon>Agaricomycetes</taxon>
        <taxon>Thelephorales</taxon>
        <taxon>Thelephoraceae</taxon>
        <taxon>Thelephora</taxon>
    </lineage>
</organism>
<accession>A0ACB6Z3V1</accession>
<name>A0ACB6Z3V1_THEGA</name>
<gene>
    <name evidence="1" type="ORF">BDM02DRAFT_3069446</name>
</gene>
<feature type="non-terminal residue" evidence="1">
    <location>
        <position position="168"/>
    </location>
</feature>
<protein>
    <submittedName>
        <fullName evidence="1">Kinase-like protein</fullName>
    </submittedName>
</protein>